<keyword evidence="3" id="KW-1185">Reference proteome</keyword>
<protein>
    <recommendedName>
        <fullName evidence="1">AAA domain-containing protein</fullName>
    </recommendedName>
</protein>
<dbReference type="PANTHER" id="PTHR43566">
    <property type="entry name" value="CONSERVED PROTEIN"/>
    <property type="match status" value="1"/>
</dbReference>
<dbReference type="AlphaFoldDB" id="Q0YSR8"/>
<evidence type="ECO:0000259" key="1">
    <source>
        <dbReference type="Pfam" id="PF13173"/>
    </source>
</evidence>
<organism evidence="2 3">
    <name type="scientific">Chlorobium ferrooxidans DSM 13031</name>
    <dbReference type="NCBI Taxonomy" id="377431"/>
    <lineage>
        <taxon>Bacteria</taxon>
        <taxon>Pseudomonadati</taxon>
        <taxon>Chlorobiota</taxon>
        <taxon>Chlorobiia</taxon>
        <taxon>Chlorobiales</taxon>
        <taxon>Chlorobiaceae</taxon>
        <taxon>Chlorobium/Pelodictyon group</taxon>
        <taxon>Chlorobium</taxon>
    </lineage>
</organism>
<reference evidence="2 3" key="1">
    <citation type="submission" date="2006-07" db="EMBL/GenBank/DDBJ databases">
        <title>Annotation of the draft genome assembly of Chlorobium ferroxidans DSM 13031.</title>
        <authorList>
            <consortium name="US DOE Joint Genome Institute (JGI-ORNL)"/>
            <person name="Larimer F."/>
            <person name="Land M."/>
            <person name="Hauser L."/>
        </authorList>
    </citation>
    <scope>NUCLEOTIDE SEQUENCE [LARGE SCALE GENOMIC DNA]</scope>
    <source>
        <strain evidence="2 3">DSM 13031</strain>
    </source>
</reference>
<dbReference type="Pfam" id="PF13173">
    <property type="entry name" value="AAA_14"/>
    <property type="match status" value="1"/>
</dbReference>
<dbReference type="InterPro" id="IPR041682">
    <property type="entry name" value="AAA_14"/>
</dbReference>
<name>Q0YSR8_9CHLB</name>
<comment type="caution">
    <text evidence="2">The sequence shown here is derived from an EMBL/GenBank/DDBJ whole genome shotgun (WGS) entry which is preliminary data.</text>
</comment>
<sequence>MHEMFACQLLATLQNRATQYPVVTLTGPRQSGKTTLCRTAFPETPYRNLERPDIRNFAQHDPAGFLVKFPDGAILDKAQRVPELLSWTWYVPMNTKPLANSY</sequence>
<evidence type="ECO:0000313" key="3">
    <source>
        <dbReference type="Proteomes" id="UP000004162"/>
    </source>
</evidence>
<evidence type="ECO:0000313" key="2">
    <source>
        <dbReference type="EMBL" id="EAT59362.1"/>
    </source>
</evidence>
<dbReference type="PANTHER" id="PTHR43566:SF2">
    <property type="entry name" value="DUF4143 DOMAIN-CONTAINING PROTEIN"/>
    <property type="match status" value="1"/>
</dbReference>
<reference evidence="2 3" key="2">
    <citation type="submission" date="2006-07" db="EMBL/GenBank/DDBJ databases">
        <title>Sequencing of the draft genome and assembly of Chlorobium ferroxidans DSM 13031.</title>
        <authorList>
            <consortium name="US DOE Joint Genome Institute (JGI-PGF)"/>
            <person name="Copeland A."/>
            <person name="Lucas S."/>
            <person name="Lapidus A."/>
            <person name="Barry K."/>
            <person name="Glavina del Rio T."/>
            <person name="Dalin E."/>
            <person name="Tice H."/>
            <person name="Bruce D."/>
            <person name="Pitluck S."/>
            <person name="Richardson P."/>
        </authorList>
    </citation>
    <scope>NUCLEOTIDE SEQUENCE [LARGE SCALE GENOMIC DNA]</scope>
    <source>
        <strain evidence="2 3">DSM 13031</strain>
    </source>
</reference>
<accession>Q0YSR8</accession>
<feature type="domain" description="AAA" evidence="1">
    <location>
        <begin position="20"/>
        <end position="87"/>
    </location>
</feature>
<gene>
    <name evidence="2" type="ORF">CferDRAFT_1510</name>
</gene>
<dbReference type="Proteomes" id="UP000004162">
    <property type="component" value="Unassembled WGS sequence"/>
</dbReference>
<dbReference type="EMBL" id="AASE01000005">
    <property type="protein sequence ID" value="EAT59362.1"/>
    <property type="molecule type" value="Genomic_DNA"/>
</dbReference>
<proteinExistence type="predicted"/>